<dbReference type="RefSeq" id="WP_162441696.1">
    <property type="nucleotide sequence ID" value="NZ_CP048222.1"/>
</dbReference>
<dbReference type="KEGG" id="rhoz:GXP67_02510"/>
<keyword evidence="2" id="KW-1185">Reference proteome</keyword>
<gene>
    <name evidence="1" type="ORF">GXP67_02510</name>
</gene>
<sequence length="246" mass="27516">MLTQRTYSYKDVTMLVACQTIAENFKAHKEEIIAVRSVWADPFISTFETRINKAITSYLGLDPKQELKTATLVVTQLQEASLKDLSFLKVQIEADFSVDKVRQASLLDGLGYYSYWVPARGKNQQALIQLLYQYRNGLTKAVKTELVTKGINEALLNRISSYADTLRKANVTQETLKGSSKEITEAGTLEFNAIYEQAMTICKICSKVFTDNAQVKDKFVFSKIAKSIAPSRKETTVAKSPAVTAE</sequence>
<dbReference type="AlphaFoldDB" id="A0A6C0GCN9"/>
<organism evidence="1 2">
    <name type="scientific">Rhodocytophaga rosea</name>
    <dbReference type="NCBI Taxonomy" id="2704465"/>
    <lineage>
        <taxon>Bacteria</taxon>
        <taxon>Pseudomonadati</taxon>
        <taxon>Bacteroidota</taxon>
        <taxon>Cytophagia</taxon>
        <taxon>Cytophagales</taxon>
        <taxon>Rhodocytophagaceae</taxon>
        <taxon>Rhodocytophaga</taxon>
    </lineage>
</organism>
<evidence type="ECO:0000313" key="2">
    <source>
        <dbReference type="Proteomes" id="UP000480178"/>
    </source>
</evidence>
<dbReference type="EMBL" id="CP048222">
    <property type="protein sequence ID" value="QHT65614.1"/>
    <property type="molecule type" value="Genomic_DNA"/>
</dbReference>
<reference evidence="1 2" key="1">
    <citation type="submission" date="2020-01" db="EMBL/GenBank/DDBJ databases">
        <authorList>
            <person name="Kim M.K."/>
        </authorList>
    </citation>
    <scope>NUCLEOTIDE SEQUENCE [LARGE SCALE GENOMIC DNA]</scope>
    <source>
        <strain evidence="1 2">172606-1</strain>
    </source>
</reference>
<protein>
    <submittedName>
        <fullName evidence="1">Uncharacterized protein</fullName>
    </submittedName>
</protein>
<accession>A0A6C0GCN9</accession>
<dbReference type="Proteomes" id="UP000480178">
    <property type="component" value="Chromosome"/>
</dbReference>
<name>A0A6C0GCN9_9BACT</name>
<proteinExistence type="predicted"/>
<evidence type="ECO:0000313" key="1">
    <source>
        <dbReference type="EMBL" id="QHT65614.1"/>
    </source>
</evidence>